<dbReference type="AlphaFoldDB" id="A0A0G8EYW8"/>
<keyword evidence="1" id="KW-0255">Endonuclease</keyword>
<dbReference type="EMBL" id="LCYI01000022">
    <property type="protein sequence ID" value="KLA29513.1"/>
    <property type="molecule type" value="Genomic_DNA"/>
</dbReference>
<dbReference type="GO" id="GO:0000287">
    <property type="term" value="F:magnesium ion binding"/>
    <property type="evidence" value="ECO:0007669"/>
    <property type="project" value="InterPro"/>
</dbReference>
<comment type="caution">
    <text evidence="1">The sequence shown here is derived from an EMBL/GenBank/DDBJ whole genome shotgun (WGS) entry which is preliminary data.</text>
</comment>
<reference evidence="1 2" key="1">
    <citation type="submission" date="2015-04" db="EMBL/GenBank/DDBJ databases">
        <title>Draft Genome Sequences of Eight Spore-Forming Food Isolates of Bacillus cereus Genome sequencing.</title>
        <authorList>
            <person name="Krawcyk A.O."/>
            <person name="de Jong A."/>
            <person name="Eijlander R.T."/>
            <person name="Berendsen E.M."/>
            <person name="Holsappel S."/>
            <person name="Wells-Bennik M."/>
            <person name="Kuipers O.P."/>
        </authorList>
    </citation>
    <scope>NUCLEOTIDE SEQUENCE [LARGE SCALE GENOMIC DNA]</scope>
    <source>
        <strain evidence="1 2">B4077</strain>
    </source>
</reference>
<protein>
    <submittedName>
        <fullName evidence="1">Type-2 restriction enzyme BamHI (Type II restriction enzyme BamHI) (Endonuclease BamHI) (R.BamHI)</fullName>
        <ecNumber evidence="1">3.1.21.4</ecNumber>
    </submittedName>
</protein>
<dbReference type="InterPro" id="IPR011335">
    <property type="entry name" value="Restrct_endonuc-II-like"/>
</dbReference>
<dbReference type="Gene3D" id="3.40.91.20">
    <property type="match status" value="1"/>
</dbReference>
<evidence type="ECO:0000313" key="1">
    <source>
        <dbReference type="EMBL" id="KLA29513.1"/>
    </source>
</evidence>
<keyword evidence="1" id="KW-0540">Nuclease</keyword>
<dbReference type="REBASE" id="134837">
    <property type="entry name" value="Bce4077ORF3576P"/>
</dbReference>
<dbReference type="PATRIC" id="fig|1396.428.peg.4673"/>
<dbReference type="InterPro" id="IPR004194">
    <property type="entry name" value="Restrct_endonuc_II_BamHI"/>
</dbReference>
<name>A0A0G8EYW8_BACCE</name>
<dbReference type="SUPFAM" id="SSF52980">
    <property type="entry name" value="Restriction endonuclease-like"/>
    <property type="match status" value="1"/>
</dbReference>
<dbReference type="GO" id="GO:0009036">
    <property type="term" value="F:type II site-specific deoxyribonuclease activity"/>
    <property type="evidence" value="ECO:0007669"/>
    <property type="project" value="UniProtKB-EC"/>
</dbReference>
<evidence type="ECO:0000313" key="2">
    <source>
        <dbReference type="Proteomes" id="UP000035214"/>
    </source>
</evidence>
<dbReference type="RefSeq" id="WP_046955369.1">
    <property type="nucleotide sequence ID" value="NZ_LCYI01000022.1"/>
</dbReference>
<dbReference type="GO" id="GO:0003677">
    <property type="term" value="F:DNA binding"/>
    <property type="evidence" value="ECO:0007669"/>
    <property type="project" value="InterPro"/>
</dbReference>
<dbReference type="Proteomes" id="UP000035214">
    <property type="component" value="Unassembled WGS sequence"/>
</dbReference>
<accession>A0A0G8EYW8</accession>
<keyword evidence="1" id="KW-0378">Hydrolase</keyword>
<proteinExistence type="predicted"/>
<dbReference type="Pfam" id="PF02923">
    <property type="entry name" value="BamHI"/>
    <property type="match status" value="2"/>
</dbReference>
<organism evidence="1 2">
    <name type="scientific">Bacillus cereus</name>
    <dbReference type="NCBI Taxonomy" id="1396"/>
    <lineage>
        <taxon>Bacteria</taxon>
        <taxon>Bacillati</taxon>
        <taxon>Bacillota</taxon>
        <taxon>Bacilli</taxon>
        <taxon>Bacillales</taxon>
        <taxon>Bacillaceae</taxon>
        <taxon>Bacillus</taxon>
        <taxon>Bacillus cereus group</taxon>
    </lineage>
</organism>
<dbReference type="InterPro" id="IPR011338">
    <property type="entry name" value="BamHI/BglII/BstY"/>
</dbReference>
<sequence length="229" mass="26377">MKIEKEFITETAKNLLLTDSLIEQAYKEVKTSICSPVWPMESKIFTVNNTKKNCNGVVPIKELCYTTLEETYNWYREKPLNVLKVEKKKGGPIDVYKEFSAGLSEKKELDNLEGLNQVDNIRRVGMEFETGNISSAHRSMNKLLLGLKREEIDLAIILMPIKKLAYYLTDRVTNFEELEPYFELTEGQPFMFIGFDAEAYNVNVPVIPKGSDGMSDRSIKKWKDKIEDL</sequence>
<dbReference type="GO" id="GO:0009307">
    <property type="term" value="P:DNA restriction-modification system"/>
    <property type="evidence" value="ECO:0007669"/>
    <property type="project" value="InterPro"/>
</dbReference>
<dbReference type="EC" id="3.1.21.4" evidence="1"/>
<dbReference type="PIRSF" id="PIRSF009309">
    <property type="entry name" value="Restrict_endonuc_II_BamHI"/>
    <property type="match status" value="1"/>
</dbReference>
<gene>
    <name evidence="1" type="ORF">B4077_3574</name>
</gene>